<dbReference type="AlphaFoldDB" id="A0AAV4WV89"/>
<dbReference type="Proteomes" id="UP001054945">
    <property type="component" value="Unassembled WGS sequence"/>
</dbReference>
<evidence type="ECO:0000313" key="2">
    <source>
        <dbReference type="Proteomes" id="UP001054945"/>
    </source>
</evidence>
<sequence>MVYGDSHNHLLFSPKINIHGFSYLSCPPSIEVGFSIDLLMSSFGLELNFEIQCSANLNKPEIINKIYYISFTLNRGMHFVIRNRKFSNKVDWFWFAGVR</sequence>
<keyword evidence="2" id="KW-1185">Reference proteome</keyword>
<protein>
    <submittedName>
        <fullName evidence="1">Uncharacterized protein</fullName>
    </submittedName>
</protein>
<proteinExistence type="predicted"/>
<comment type="caution">
    <text evidence="1">The sequence shown here is derived from an EMBL/GenBank/DDBJ whole genome shotgun (WGS) entry which is preliminary data.</text>
</comment>
<evidence type="ECO:0000313" key="1">
    <source>
        <dbReference type="EMBL" id="GIY85801.1"/>
    </source>
</evidence>
<organism evidence="1 2">
    <name type="scientific">Caerostris extrusa</name>
    <name type="common">Bark spider</name>
    <name type="synonym">Caerostris bankana</name>
    <dbReference type="NCBI Taxonomy" id="172846"/>
    <lineage>
        <taxon>Eukaryota</taxon>
        <taxon>Metazoa</taxon>
        <taxon>Ecdysozoa</taxon>
        <taxon>Arthropoda</taxon>
        <taxon>Chelicerata</taxon>
        <taxon>Arachnida</taxon>
        <taxon>Araneae</taxon>
        <taxon>Araneomorphae</taxon>
        <taxon>Entelegynae</taxon>
        <taxon>Araneoidea</taxon>
        <taxon>Araneidae</taxon>
        <taxon>Caerostris</taxon>
    </lineage>
</organism>
<name>A0AAV4WV89_CAEEX</name>
<reference evidence="1 2" key="1">
    <citation type="submission" date="2021-06" db="EMBL/GenBank/DDBJ databases">
        <title>Caerostris extrusa draft genome.</title>
        <authorList>
            <person name="Kono N."/>
            <person name="Arakawa K."/>
        </authorList>
    </citation>
    <scope>NUCLEOTIDE SEQUENCE [LARGE SCALE GENOMIC DNA]</scope>
</reference>
<dbReference type="EMBL" id="BPLR01016691">
    <property type="protein sequence ID" value="GIY85801.1"/>
    <property type="molecule type" value="Genomic_DNA"/>
</dbReference>
<accession>A0AAV4WV89</accession>
<gene>
    <name evidence="1" type="ORF">CEXT_798471</name>
</gene>